<feature type="transmembrane region" description="Helical" evidence="1">
    <location>
        <begin position="7"/>
        <end position="26"/>
    </location>
</feature>
<dbReference type="PANTHER" id="PTHR33802">
    <property type="entry name" value="SI:CH211-161H7.5-RELATED"/>
    <property type="match status" value="1"/>
</dbReference>
<dbReference type="Proteomes" id="UP000789570">
    <property type="component" value="Unassembled WGS sequence"/>
</dbReference>
<keyword evidence="1" id="KW-0472">Membrane</keyword>
<reference evidence="2" key="1">
    <citation type="submission" date="2021-06" db="EMBL/GenBank/DDBJ databases">
        <authorList>
            <person name="Kallberg Y."/>
            <person name="Tangrot J."/>
            <person name="Rosling A."/>
        </authorList>
    </citation>
    <scope>NUCLEOTIDE SEQUENCE</scope>
    <source>
        <strain evidence="2">UK204</strain>
    </source>
</reference>
<evidence type="ECO:0000256" key="1">
    <source>
        <dbReference type="SAM" id="Phobius"/>
    </source>
</evidence>
<gene>
    <name evidence="2" type="ORF">FCALED_LOCUS9515</name>
</gene>
<organism evidence="2 3">
    <name type="scientific">Funneliformis caledonium</name>
    <dbReference type="NCBI Taxonomy" id="1117310"/>
    <lineage>
        <taxon>Eukaryota</taxon>
        <taxon>Fungi</taxon>
        <taxon>Fungi incertae sedis</taxon>
        <taxon>Mucoromycota</taxon>
        <taxon>Glomeromycotina</taxon>
        <taxon>Glomeromycetes</taxon>
        <taxon>Glomerales</taxon>
        <taxon>Glomeraceae</taxon>
        <taxon>Funneliformis</taxon>
    </lineage>
</organism>
<name>A0A9N9CXY6_9GLOM</name>
<dbReference type="EMBL" id="CAJVPQ010003180">
    <property type="protein sequence ID" value="CAG8620243.1"/>
    <property type="molecule type" value="Genomic_DNA"/>
</dbReference>
<evidence type="ECO:0000313" key="2">
    <source>
        <dbReference type="EMBL" id="CAG8620243.1"/>
    </source>
</evidence>
<dbReference type="AlphaFoldDB" id="A0A9N9CXY6"/>
<dbReference type="OrthoDB" id="5586934at2759"/>
<feature type="transmembrane region" description="Helical" evidence="1">
    <location>
        <begin position="185"/>
        <end position="203"/>
    </location>
</feature>
<keyword evidence="1" id="KW-0812">Transmembrane</keyword>
<keyword evidence="1" id="KW-1133">Transmembrane helix</keyword>
<evidence type="ECO:0000313" key="3">
    <source>
        <dbReference type="Proteomes" id="UP000789570"/>
    </source>
</evidence>
<protein>
    <submittedName>
        <fullName evidence="2">16069_t:CDS:1</fullName>
    </submittedName>
</protein>
<feature type="transmembrane region" description="Helical" evidence="1">
    <location>
        <begin position="119"/>
        <end position="139"/>
    </location>
</feature>
<proteinExistence type="predicted"/>
<feature type="transmembrane region" description="Helical" evidence="1">
    <location>
        <begin position="232"/>
        <end position="254"/>
    </location>
</feature>
<sequence>MSRHSIFLKTANIVAFLLVIVVNSIIHVGDERKQPDTEPGDNNTLSFENDNGTVPVTHLLPAEYTFKIWYLIYTLLGGFIIYQWTDAAESVTVEGIQYYHVAASILNVTWLLIWRNENLVLLDAFVLAALFLVTFRAYNIITEYYPPKVIWDRIFIHYPFTMYAAWTFVATILNFWAAISTLDTVFLSTIAIAFLGAVGVYFSDYHKRNDAVFAATIAWALTGIAVKQQDTVPILIASSVASGLILGGVLRVLVRRFVAWWNLRQIRYNPETDRLIP</sequence>
<accession>A0A9N9CXY6</accession>
<feature type="transmembrane region" description="Helical" evidence="1">
    <location>
        <begin position="160"/>
        <end position="179"/>
    </location>
</feature>
<comment type="caution">
    <text evidence="2">The sequence shown here is derived from an EMBL/GenBank/DDBJ whole genome shotgun (WGS) entry which is preliminary data.</text>
</comment>
<dbReference type="PANTHER" id="PTHR33802:SF1">
    <property type="entry name" value="XK-RELATED PROTEIN"/>
    <property type="match status" value="1"/>
</dbReference>
<feature type="transmembrane region" description="Helical" evidence="1">
    <location>
        <begin position="96"/>
        <end position="113"/>
    </location>
</feature>
<keyword evidence="3" id="KW-1185">Reference proteome</keyword>
<feature type="transmembrane region" description="Helical" evidence="1">
    <location>
        <begin position="68"/>
        <end position="84"/>
    </location>
</feature>